<proteinExistence type="predicted"/>
<sequence>MGNWYIEIKLKNKRERLIIDKVMKRAPCIAGWATTFWRAYREGDKSRTPLVVNRIITLTAFLLILTSTIPPNRH</sequence>
<dbReference type="Proteomes" id="UP000799779">
    <property type="component" value="Unassembled WGS sequence"/>
</dbReference>
<protein>
    <submittedName>
        <fullName evidence="2">Uncharacterized protein</fullName>
    </submittedName>
</protein>
<feature type="transmembrane region" description="Helical" evidence="1">
    <location>
        <begin position="51"/>
        <end position="69"/>
    </location>
</feature>
<dbReference type="OrthoDB" id="3694016at2759"/>
<dbReference type="EMBL" id="ML977573">
    <property type="protein sequence ID" value="KAF2003266.1"/>
    <property type="molecule type" value="Genomic_DNA"/>
</dbReference>
<gene>
    <name evidence="2" type="ORF">P154DRAFT_101114</name>
</gene>
<keyword evidence="3" id="KW-1185">Reference proteome</keyword>
<keyword evidence="1" id="KW-0812">Transmembrane</keyword>
<evidence type="ECO:0000313" key="3">
    <source>
        <dbReference type="Proteomes" id="UP000799779"/>
    </source>
</evidence>
<evidence type="ECO:0000313" key="2">
    <source>
        <dbReference type="EMBL" id="KAF2003266.1"/>
    </source>
</evidence>
<organism evidence="2 3">
    <name type="scientific">Amniculicola lignicola CBS 123094</name>
    <dbReference type="NCBI Taxonomy" id="1392246"/>
    <lineage>
        <taxon>Eukaryota</taxon>
        <taxon>Fungi</taxon>
        <taxon>Dikarya</taxon>
        <taxon>Ascomycota</taxon>
        <taxon>Pezizomycotina</taxon>
        <taxon>Dothideomycetes</taxon>
        <taxon>Pleosporomycetidae</taxon>
        <taxon>Pleosporales</taxon>
        <taxon>Amniculicolaceae</taxon>
        <taxon>Amniculicola</taxon>
    </lineage>
</organism>
<keyword evidence="1" id="KW-0472">Membrane</keyword>
<dbReference type="AlphaFoldDB" id="A0A6A5X0A3"/>
<evidence type="ECO:0000256" key="1">
    <source>
        <dbReference type="SAM" id="Phobius"/>
    </source>
</evidence>
<reference evidence="2" key="1">
    <citation type="journal article" date="2020" name="Stud. Mycol.">
        <title>101 Dothideomycetes genomes: a test case for predicting lifestyles and emergence of pathogens.</title>
        <authorList>
            <person name="Haridas S."/>
            <person name="Albert R."/>
            <person name="Binder M."/>
            <person name="Bloem J."/>
            <person name="Labutti K."/>
            <person name="Salamov A."/>
            <person name="Andreopoulos B."/>
            <person name="Baker S."/>
            <person name="Barry K."/>
            <person name="Bills G."/>
            <person name="Bluhm B."/>
            <person name="Cannon C."/>
            <person name="Castanera R."/>
            <person name="Culley D."/>
            <person name="Daum C."/>
            <person name="Ezra D."/>
            <person name="Gonzalez J."/>
            <person name="Henrissat B."/>
            <person name="Kuo A."/>
            <person name="Liang C."/>
            <person name="Lipzen A."/>
            <person name="Lutzoni F."/>
            <person name="Magnuson J."/>
            <person name="Mondo S."/>
            <person name="Nolan M."/>
            <person name="Ohm R."/>
            <person name="Pangilinan J."/>
            <person name="Park H.-J."/>
            <person name="Ramirez L."/>
            <person name="Alfaro M."/>
            <person name="Sun H."/>
            <person name="Tritt A."/>
            <person name="Yoshinaga Y."/>
            <person name="Zwiers L.-H."/>
            <person name="Turgeon B."/>
            <person name="Goodwin S."/>
            <person name="Spatafora J."/>
            <person name="Crous P."/>
            <person name="Grigoriev I."/>
        </authorList>
    </citation>
    <scope>NUCLEOTIDE SEQUENCE</scope>
    <source>
        <strain evidence="2">CBS 123094</strain>
    </source>
</reference>
<name>A0A6A5X0A3_9PLEO</name>
<accession>A0A6A5X0A3</accession>
<keyword evidence="1" id="KW-1133">Transmembrane helix</keyword>